<proteinExistence type="predicted"/>
<evidence type="ECO:0000313" key="1">
    <source>
        <dbReference type="EMBL" id="TCN25886.1"/>
    </source>
</evidence>
<comment type="caution">
    <text evidence="1">The sequence shown here is derived from an EMBL/GenBank/DDBJ whole genome shotgun (WGS) entry which is preliminary data.</text>
</comment>
<gene>
    <name evidence="1" type="ORF">EV184_118110</name>
</gene>
<dbReference type="AlphaFoldDB" id="A0A4R2BGC2"/>
<sequence length="74" mass="8205">MSRATPTRAVAPLTPPEHQHSAVVECAAMWLSEQNPTPRPIIPELRRRFDLSAIEAIEAAALAQRYRVLRGAFA</sequence>
<dbReference type="Proteomes" id="UP000295043">
    <property type="component" value="Unassembled WGS sequence"/>
</dbReference>
<dbReference type="EMBL" id="SLVU01000018">
    <property type="protein sequence ID" value="TCN25886.1"/>
    <property type="molecule type" value="Genomic_DNA"/>
</dbReference>
<reference evidence="1 2" key="1">
    <citation type="submission" date="2019-03" db="EMBL/GenBank/DDBJ databases">
        <title>Genomic Encyclopedia of Type Strains, Phase IV (KMG-V): Genome sequencing to study the core and pangenomes of soil and plant-associated prokaryotes.</title>
        <authorList>
            <person name="Whitman W."/>
        </authorList>
    </citation>
    <scope>NUCLEOTIDE SEQUENCE [LARGE SCALE GENOMIC DNA]</scope>
    <source>
        <strain evidence="1 2">23C40</strain>
    </source>
</reference>
<accession>A0A4R2BGC2</accession>
<protein>
    <submittedName>
        <fullName evidence="1">Uncharacterized protein</fullName>
    </submittedName>
</protein>
<name>A0A4R2BGC2_9HYPH</name>
<organism evidence="1 2">
    <name type="scientific">Sinorhizobium americanum</name>
    <dbReference type="NCBI Taxonomy" id="194963"/>
    <lineage>
        <taxon>Bacteria</taxon>
        <taxon>Pseudomonadati</taxon>
        <taxon>Pseudomonadota</taxon>
        <taxon>Alphaproteobacteria</taxon>
        <taxon>Hyphomicrobiales</taxon>
        <taxon>Rhizobiaceae</taxon>
        <taxon>Sinorhizobium/Ensifer group</taxon>
        <taxon>Sinorhizobium</taxon>
    </lineage>
</organism>
<evidence type="ECO:0000313" key="2">
    <source>
        <dbReference type="Proteomes" id="UP000295043"/>
    </source>
</evidence>